<evidence type="ECO:0000256" key="1">
    <source>
        <dbReference type="SAM" id="Phobius"/>
    </source>
</evidence>
<feature type="transmembrane region" description="Helical" evidence="1">
    <location>
        <begin position="28"/>
        <end position="50"/>
    </location>
</feature>
<keyword evidence="1" id="KW-1133">Transmembrane helix</keyword>
<accession>A0ABV0QR04</accession>
<keyword evidence="3" id="KW-1185">Reference proteome</keyword>
<keyword evidence="1" id="KW-0812">Transmembrane</keyword>
<dbReference type="Proteomes" id="UP001434883">
    <property type="component" value="Unassembled WGS sequence"/>
</dbReference>
<evidence type="ECO:0000313" key="3">
    <source>
        <dbReference type="Proteomes" id="UP001434883"/>
    </source>
</evidence>
<proteinExistence type="predicted"/>
<organism evidence="2 3">
    <name type="scientific">Xenoophorus captivus</name>
    <dbReference type="NCBI Taxonomy" id="1517983"/>
    <lineage>
        <taxon>Eukaryota</taxon>
        <taxon>Metazoa</taxon>
        <taxon>Chordata</taxon>
        <taxon>Craniata</taxon>
        <taxon>Vertebrata</taxon>
        <taxon>Euteleostomi</taxon>
        <taxon>Actinopterygii</taxon>
        <taxon>Neopterygii</taxon>
        <taxon>Teleostei</taxon>
        <taxon>Neoteleostei</taxon>
        <taxon>Acanthomorphata</taxon>
        <taxon>Ovalentaria</taxon>
        <taxon>Atherinomorphae</taxon>
        <taxon>Cyprinodontiformes</taxon>
        <taxon>Goodeidae</taxon>
        <taxon>Xenoophorus</taxon>
    </lineage>
</organism>
<gene>
    <name evidence="2" type="ORF">XENOCAPTIV_010032</name>
</gene>
<keyword evidence="1" id="KW-0472">Membrane</keyword>
<comment type="caution">
    <text evidence="2">The sequence shown here is derived from an EMBL/GenBank/DDBJ whole genome shotgun (WGS) entry which is preliminary data.</text>
</comment>
<dbReference type="EMBL" id="JAHRIN010019024">
    <property type="protein sequence ID" value="MEQ2198245.1"/>
    <property type="molecule type" value="Genomic_DNA"/>
</dbReference>
<name>A0ABV0QR04_9TELE</name>
<sequence>MMPVLPSGQPMNTSVRLEGGRIGEQPVVIYHVFHTLFFGFLTLLFDGYVYGCPVRLKVKPSDWSEPQNDIGCLVSVLQDEVFMDAIRLHVHCVRRVFSRPLDDCVQMAQTEVDPSSGVARLQRTSLEISSMSLLDCWFLSKALMFFLTDDQLQIKPPDKCLPSVSLLQFYPRVLGELADLQEFYDPDMVELISWIRWLLRSSVSAGLI</sequence>
<reference evidence="2 3" key="1">
    <citation type="submission" date="2021-06" db="EMBL/GenBank/DDBJ databases">
        <authorList>
            <person name="Palmer J.M."/>
        </authorList>
    </citation>
    <scope>NUCLEOTIDE SEQUENCE [LARGE SCALE GENOMIC DNA]</scope>
    <source>
        <strain evidence="2 3">XC_2019</strain>
        <tissue evidence="2">Muscle</tissue>
    </source>
</reference>
<evidence type="ECO:0000313" key="2">
    <source>
        <dbReference type="EMBL" id="MEQ2198245.1"/>
    </source>
</evidence>
<protein>
    <submittedName>
        <fullName evidence="2">Uncharacterized protein</fullName>
    </submittedName>
</protein>